<dbReference type="OrthoDB" id="5844513at2759"/>
<dbReference type="GO" id="GO:0004825">
    <property type="term" value="F:methionine-tRNA ligase activity"/>
    <property type="evidence" value="ECO:0007669"/>
    <property type="project" value="InterPro"/>
</dbReference>
<feature type="domain" description="Methionyl/Leucyl tRNA synthetase" evidence="8">
    <location>
        <begin position="17"/>
        <end position="279"/>
    </location>
</feature>
<evidence type="ECO:0000313" key="10">
    <source>
        <dbReference type="Proteomes" id="UP000230423"/>
    </source>
</evidence>
<dbReference type="InterPro" id="IPR033911">
    <property type="entry name" value="MetRS_core"/>
</dbReference>
<evidence type="ECO:0000259" key="8">
    <source>
        <dbReference type="Pfam" id="PF09334"/>
    </source>
</evidence>
<dbReference type="GO" id="GO:0006431">
    <property type="term" value="P:methionyl-tRNA aminoacylation"/>
    <property type="evidence" value="ECO:0007669"/>
    <property type="project" value="InterPro"/>
</dbReference>
<evidence type="ECO:0000256" key="2">
    <source>
        <dbReference type="ARBA" id="ARBA00022741"/>
    </source>
</evidence>
<keyword evidence="3 6" id="KW-0067">ATP-binding</keyword>
<accession>A0A2G9V1T4</accession>
<evidence type="ECO:0000256" key="6">
    <source>
        <dbReference type="RuleBase" id="RU363039"/>
    </source>
</evidence>
<evidence type="ECO:0000256" key="1">
    <source>
        <dbReference type="ARBA" id="ARBA00022598"/>
    </source>
</evidence>
<organism evidence="9 10">
    <name type="scientific">Teladorsagia circumcincta</name>
    <name type="common">Brown stomach worm</name>
    <name type="synonym">Ostertagia circumcincta</name>
    <dbReference type="NCBI Taxonomy" id="45464"/>
    <lineage>
        <taxon>Eukaryota</taxon>
        <taxon>Metazoa</taxon>
        <taxon>Ecdysozoa</taxon>
        <taxon>Nematoda</taxon>
        <taxon>Chromadorea</taxon>
        <taxon>Rhabditida</taxon>
        <taxon>Rhabditina</taxon>
        <taxon>Rhabditomorpha</taxon>
        <taxon>Strongyloidea</taxon>
        <taxon>Trichostrongylidae</taxon>
        <taxon>Teladorsagia</taxon>
    </lineage>
</organism>
<dbReference type="Gene3D" id="2.170.220.10">
    <property type="match status" value="1"/>
</dbReference>
<dbReference type="PRINTS" id="PR01041">
    <property type="entry name" value="TRNASYNTHMET"/>
</dbReference>
<dbReference type="Pfam" id="PF09334">
    <property type="entry name" value="tRNA-synt_1g"/>
    <property type="match status" value="1"/>
</dbReference>
<reference evidence="9 10" key="1">
    <citation type="submission" date="2015-09" db="EMBL/GenBank/DDBJ databases">
        <title>Draft genome of the parasitic nematode Teladorsagia circumcincta isolate WARC Sus (inbred).</title>
        <authorList>
            <person name="Mitreva M."/>
        </authorList>
    </citation>
    <scope>NUCLEOTIDE SEQUENCE [LARGE SCALE GENOMIC DNA]</scope>
    <source>
        <strain evidence="9 10">S</strain>
    </source>
</reference>
<dbReference type="Proteomes" id="UP000230423">
    <property type="component" value="Unassembled WGS sequence"/>
</dbReference>
<dbReference type="EMBL" id="KZ345059">
    <property type="protein sequence ID" value="PIO76346.1"/>
    <property type="molecule type" value="Genomic_DNA"/>
</dbReference>
<evidence type="ECO:0000256" key="7">
    <source>
        <dbReference type="SAM" id="MobiDB-lite"/>
    </source>
</evidence>
<evidence type="ECO:0000313" key="9">
    <source>
        <dbReference type="EMBL" id="PIO76346.1"/>
    </source>
</evidence>
<sequence length="320" mass="37343">MRAPRALFLLSRRSHSYITTPIFYANAGKFFWLIAPHIGHLYTAVLSDAANRWQKLKDPDGVHTFVSGTDEHGIKRAKKDPLKFCDESSKSFRNLFDKFAIETTDFIRTTEDRHKRCVEYIWKRLYDRDFIYKDIYSNWYSAVDECFFSENEVEDSPAGKVVKGTSHLVEWVEEHNYMFRLSYLKGEVRRWLLESDIIISDVIQPKHYLPYALHYLEYEGDLSISRDRSRLPWGIPAPGDDSQTIYVWMDALMNYLSVVGYPDTLKAWPPSWQVLGKDILKLGIAPEKRQFEKAAFGKEDGGHRLSENSGPLLSRIERKK</sequence>
<keyword evidence="4 6" id="KW-0648">Protein biosynthesis</keyword>
<evidence type="ECO:0000256" key="3">
    <source>
        <dbReference type="ARBA" id="ARBA00022840"/>
    </source>
</evidence>
<evidence type="ECO:0000256" key="4">
    <source>
        <dbReference type="ARBA" id="ARBA00022917"/>
    </source>
</evidence>
<proteinExistence type="inferred from homology"/>
<dbReference type="SUPFAM" id="SSF52374">
    <property type="entry name" value="Nucleotidylyl transferase"/>
    <property type="match status" value="1"/>
</dbReference>
<dbReference type="PANTHER" id="PTHR43326:SF1">
    <property type="entry name" value="METHIONINE--TRNA LIGASE, MITOCHONDRIAL"/>
    <property type="match status" value="1"/>
</dbReference>
<gene>
    <name evidence="9" type="ORF">TELCIR_01577</name>
</gene>
<keyword evidence="5 6" id="KW-0030">Aminoacyl-tRNA synthetase</keyword>
<keyword evidence="1 6" id="KW-0436">Ligase</keyword>
<protein>
    <submittedName>
        <fullName evidence="9">tRNA ligase class I</fullName>
    </submittedName>
</protein>
<dbReference type="InterPro" id="IPR023457">
    <property type="entry name" value="Met-tRNA_synth_2"/>
</dbReference>
<keyword evidence="2 6" id="KW-0547">Nucleotide-binding</keyword>
<dbReference type="InterPro" id="IPR015413">
    <property type="entry name" value="Methionyl/Leucyl_tRNA_Synth"/>
</dbReference>
<dbReference type="InterPro" id="IPR014729">
    <property type="entry name" value="Rossmann-like_a/b/a_fold"/>
</dbReference>
<dbReference type="Gene3D" id="3.40.50.620">
    <property type="entry name" value="HUPs"/>
    <property type="match status" value="1"/>
</dbReference>
<dbReference type="PANTHER" id="PTHR43326">
    <property type="entry name" value="METHIONYL-TRNA SYNTHETASE"/>
    <property type="match status" value="1"/>
</dbReference>
<keyword evidence="10" id="KW-1185">Reference proteome</keyword>
<evidence type="ECO:0000256" key="5">
    <source>
        <dbReference type="ARBA" id="ARBA00023146"/>
    </source>
</evidence>
<name>A0A2G9V1T4_TELCI</name>
<feature type="region of interest" description="Disordered" evidence="7">
    <location>
        <begin position="296"/>
        <end position="320"/>
    </location>
</feature>
<comment type="similarity">
    <text evidence="6">Belongs to the class-I aminoacyl-tRNA synthetase family.</text>
</comment>
<feature type="compositionally biased region" description="Basic and acidic residues" evidence="7">
    <location>
        <begin position="296"/>
        <end position="306"/>
    </location>
</feature>
<dbReference type="AlphaFoldDB" id="A0A2G9V1T4"/>
<dbReference type="GO" id="GO:0005524">
    <property type="term" value="F:ATP binding"/>
    <property type="evidence" value="ECO:0007669"/>
    <property type="project" value="UniProtKB-KW"/>
</dbReference>